<name>A0A2S6BV66_9PEZI</name>
<dbReference type="SUPFAM" id="SSF52540">
    <property type="entry name" value="P-loop containing nucleoside triphosphate hydrolases"/>
    <property type="match status" value="1"/>
</dbReference>
<dbReference type="Pfam" id="PF12796">
    <property type="entry name" value="Ank_2"/>
    <property type="match status" value="1"/>
</dbReference>
<dbReference type="SMART" id="SM00248">
    <property type="entry name" value="ANK"/>
    <property type="match status" value="3"/>
</dbReference>
<dbReference type="EMBL" id="PNEN01001757">
    <property type="protein sequence ID" value="PPJ51362.1"/>
    <property type="molecule type" value="Genomic_DNA"/>
</dbReference>
<dbReference type="PANTHER" id="PTHR10039">
    <property type="entry name" value="AMELOGENIN"/>
    <property type="match status" value="1"/>
</dbReference>
<gene>
    <name evidence="5" type="ORF">CBER1_10061</name>
</gene>
<dbReference type="InterPro" id="IPR027417">
    <property type="entry name" value="P-loop_NTPase"/>
</dbReference>
<evidence type="ECO:0000259" key="4">
    <source>
        <dbReference type="Pfam" id="PF24883"/>
    </source>
</evidence>
<dbReference type="InterPro" id="IPR036770">
    <property type="entry name" value="Ankyrin_rpt-contain_sf"/>
</dbReference>
<organism evidence="5 6">
    <name type="scientific">Cercospora berteroae</name>
    <dbReference type="NCBI Taxonomy" id="357750"/>
    <lineage>
        <taxon>Eukaryota</taxon>
        <taxon>Fungi</taxon>
        <taxon>Dikarya</taxon>
        <taxon>Ascomycota</taxon>
        <taxon>Pezizomycotina</taxon>
        <taxon>Dothideomycetes</taxon>
        <taxon>Dothideomycetidae</taxon>
        <taxon>Mycosphaerellales</taxon>
        <taxon>Mycosphaerellaceae</taxon>
        <taxon>Cercospora</taxon>
    </lineage>
</organism>
<proteinExistence type="predicted"/>
<dbReference type="AlphaFoldDB" id="A0A2S6BV66"/>
<dbReference type="Gene3D" id="3.40.50.300">
    <property type="entry name" value="P-loop containing nucleotide triphosphate hydrolases"/>
    <property type="match status" value="1"/>
</dbReference>
<dbReference type="Pfam" id="PF24883">
    <property type="entry name" value="NPHP3_N"/>
    <property type="match status" value="1"/>
</dbReference>
<comment type="caution">
    <text evidence="5">The sequence shown here is derived from an EMBL/GenBank/DDBJ whole genome shotgun (WGS) entry which is preliminary data.</text>
</comment>
<feature type="repeat" description="ANK" evidence="2">
    <location>
        <begin position="685"/>
        <end position="717"/>
    </location>
</feature>
<dbReference type="Gene3D" id="1.25.40.20">
    <property type="entry name" value="Ankyrin repeat-containing domain"/>
    <property type="match status" value="1"/>
</dbReference>
<evidence type="ECO:0000256" key="2">
    <source>
        <dbReference type="PROSITE-ProRule" id="PRU00023"/>
    </source>
</evidence>
<keyword evidence="1" id="KW-0677">Repeat</keyword>
<reference evidence="6" key="1">
    <citation type="journal article" date="2017" name="bioRxiv">
        <title>Conservation of a gene cluster reveals novel cercosporin biosynthetic mechanisms and extends production to the genus Colletotrichum.</title>
        <authorList>
            <person name="de Jonge R."/>
            <person name="Ebert M.K."/>
            <person name="Huitt-Roehl C.R."/>
            <person name="Pal P."/>
            <person name="Suttle J.C."/>
            <person name="Spanner R.E."/>
            <person name="Neubauer J.D."/>
            <person name="Jurick W.M.II."/>
            <person name="Stott K.A."/>
            <person name="Secor G.A."/>
            <person name="Thomma B.P.H.J."/>
            <person name="Van de Peer Y."/>
            <person name="Townsend C.A."/>
            <person name="Bolton M.D."/>
        </authorList>
    </citation>
    <scope>NUCLEOTIDE SEQUENCE [LARGE SCALE GENOMIC DNA]</scope>
    <source>
        <strain evidence="6">CBS538.71</strain>
    </source>
</reference>
<evidence type="ECO:0000256" key="1">
    <source>
        <dbReference type="ARBA" id="ARBA00022737"/>
    </source>
</evidence>
<dbReference type="PROSITE" id="PS50297">
    <property type="entry name" value="ANK_REP_REGION"/>
    <property type="match status" value="1"/>
</dbReference>
<dbReference type="Proteomes" id="UP000237631">
    <property type="component" value="Unassembled WGS sequence"/>
</dbReference>
<feature type="domain" description="Nephrocystin 3-like N-terminal" evidence="4">
    <location>
        <begin position="183"/>
        <end position="337"/>
    </location>
</feature>
<dbReference type="SUPFAM" id="SSF48403">
    <property type="entry name" value="Ankyrin repeat"/>
    <property type="match status" value="1"/>
</dbReference>
<dbReference type="InterPro" id="IPR002110">
    <property type="entry name" value="Ankyrin_rpt"/>
</dbReference>
<dbReference type="InterPro" id="IPR054471">
    <property type="entry name" value="GPIID_WHD"/>
</dbReference>
<protein>
    <submittedName>
        <fullName evidence="5">Uncharacterized protein</fullName>
    </submittedName>
</protein>
<evidence type="ECO:0000259" key="3">
    <source>
        <dbReference type="Pfam" id="PF22939"/>
    </source>
</evidence>
<dbReference type="Pfam" id="PF22939">
    <property type="entry name" value="WHD_GPIID"/>
    <property type="match status" value="1"/>
</dbReference>
<dbReference type="PANTHER" id="PTHR10039:SF16">
    <property type="entry name" value="GPI INOSITOL-DEACYLASE"/>
    <property type="match status" value="1"/>
</dbReference>
<feature type="domain" description="GPI inositol-deacylase winged helix" evidence="3">
    <location>
        <begin position="445"/>
        <end position="521"/>
    </location>
</feature>
<accession>A0A2S6BV66</accession>
<dbReference type="InterPro" id="IPR056884">
    <property type="entry name" value="NPHP3-like_N"/>
</dbReference>
<sequence length="769" mass="86141">MADPAALALQVGVLIKNLIEYGHEVKGAQEQITSLCRELSALRGVLEDVKAQRSDKVADNGISDCLANARLMIDDLLHRMQPSGSRLQRGKQSWLWPFKQKEIEQILARLGRINTFIIMIMMGAQQSVTLDMQVLRDELRSLASMVSSELYSQNQKRIMDFLAPVSPDLAHDEACSVWEGTHSGTWFVDILQPWLDTSGSKRSILALYGSSGAGKTTVISKAVEHVRTKPKRTKLCYFYCMFNDEASRDVRNILGSWLVQLAAHKPSILDPFDEVESGRNKLPLSLLEDALVEAVENVGPTILVLDAVNESRDEEKLRECMLRLTERCKDIRFVVSSTPYAPDLMSTKCMEVNMGPEEVDGDIEQYVRRVVSTSHLLAQAGEQGIVDVVVPQARGMFRWAECQMSLLSGCLTAKMVTRALTELPGSLDFTYMNILRRTPIATRPWVREILMWLSYAYRPLTLEELAEAVVIETGQSSMDDSCRIQPPETVLRLCQGLVAYTAATNTISLAHSSVRATLESRAILDSDVSEFGMSREECTPVIISKSLTYLLLDDFDPKFCHCDHMRRCLCFESYPFFNYAGKMWAVHASMHLRRGNTFHDSEIEQMFTLLGVLELHGVKTTRHNFALWMKVILGDRTHSADTATPLYYAASFGLEPVVEITLSQGLINFDDPNNSSYIDWKSGRNSSTPLEVACYRRHIEVAELLLRYGADPNSTDVFGNSCLDYAVKNEDRAIISLLLRHGANGPTDTTMVAESLTMRFGRTLGLTPS</sequence>
<evidence type="ECO:0000313" key="5">
    <source>
        <dbReference type="EMBL" id="PPJ51362.1"/>
    </source>
</evidence>
<dbReference type="OrthoDB" id="1577640at2759"/>
<keyword evidence="6" id="KW-1185">Reference proteome</keyword>
<dbReference type="PROSITE" id="PS50088">
    <property type="entry name" value="ANK_REPEAT"/>
    <property type="match status" value="1"/>
</dbReference>
<keyword evidence="2" id="KW-0040">ANK repeat</keyword>
<evidence type="ECO:0000313" key="6">
    <source>
        <dbReference type="Proteomes" id="UP000237631"/>
    </source>
</evidence>